<accession>A0ABR2F9C8</accession>
<gene>
    <name evidence="1" type="ORF">V6N12_062600</name>
</gene>
<dbReference type="PANTHER" id="PTHR37206:SF1">
    <property type="entry name" value="TRANSMEMBRANE PROTEIN"/>
    <property type="match status" value="1"/>
</dbReference>
<dbReference type="PANTHER" id="PTHR37206">
    <property type="entry name" value="TRANSMEMBRANE PROTEIN"/>
    <property type="match status" value="1"/>
</dbReference>
<keyword evidence="2" id="KW-1185">Reference proteome</keyword>
<name>A0ABR2F9C8_9ROSI</name>
<evidence type="ECO:0008006" key="3">
    <source>
        <dbReference type="Google" id="ProtNLM"/>
    </source>
</evidence>
<comment type="caution">
    <text evidence="1">The sequence shown here is derived from an EMBL/GenBank/DDBJ whole genome shotgun (WGS) entry which is preliminary data.</text>
</comment>
<proteinExistence type="predicted"/>
<organism evidence="1 2">
    <name type="scientific">Hibiscus sabdariffa</name>
    <name type="common">roselle</name>
    <dbReference type="NCBI Taxonomy" id="183260"/>
    <lineage>
        <taxon>Eukaryota</taxon>
        <taxon>Viridiplantae</taxon>
        <taxon>Streptophyta</taxon>
        <taxon>Embryophyta</taxon>
        <taxon>Tracheophyta</taxon>
        <taxon>Spermatophyta</taxon>
        <taxon>Magnoliopsida</taxon>
        <taxon>eudicotyledons</taxon>
        <taxon>Gunneridae</taxon>
        <taxon>Pentapetalae</taxon>
        <taxon>rosids</taxon>
        <taxon>malvids</taxon>
        <taxon>Malvales</taxon>
        <taxon>Malvaceae</taxon>
        <taxon>Malvoideae</taxon>
        <taxon>Hibiscus</taxon>
    </lineage>
</organism>
<reference evidence="1 2" key="1">
    <citation type="journal article" date="2024" name="G3 (Bethesda)">
        <title>Genome assembly of Hibiscus sabdariffa L. provides insights into metabolisms of medicinal natural products.</title>
        <authorList>
            <person name="Kim T."/>
        </authorList>
    </citation>
    <scope>NUCLEOTIDE SEQUENCE [LARGE SCALE GENOMIC DNA]</scope>
    <source>
        <strain evidence="1">TK-2024</strain>
        <tissue evidence="1">Old leaves</tissue>
    </source>
</reference>
<sequence>MIGRTFRSFRGIIDLATVVLLWWLCKRTWRRKESAERLRMIIKEKDEKIVGLLNQIDEMNKVLVERHKLVA</sequence>
<dbReference type="EMBL" id="JBBPBM010000007">
    <property type="protein sequence ID" value="KAK8574923.1"/>
    <property type="molecule type" value="Genomic_DNA"/>
</dbReference>
<protein>
    <recommendedName>
        <fullName evidence="3">Transmembrane protein</fullName>
    </recommendedName>
</protein>
<evidence type="ECO:0000313" key="2">
    <source>
        <dbReference type="Proteomes" id="UP001472677"/>
    </source>
</evidence>
<evidence type="ECO:0000313" key="1">
    <source>
        <dbReference type="EMBL" id="KAK8574923.1"/>
    </source>
</evidence>
<dbReference type="Proteomes" id="UP001472677">
    <property type="component" value="Unassembled WGS sequence"/>
</dbReference>